<organism evidence="4 5">
    <name type="scientific">Methylocella tundrae</name>
    <dbReference type="NCBI Taxonomy" id="227605"/>
    <lineage>
        <taxon>Bacteria</taxon>
        <taxon>Pseudomonadati</taxon>
        <taxon>Pseudomonadota</taxon>
        <taxon>Alphaproteobacteria</taxon>
        <taxon>Hyphomicrobiales</taxon>
        <taxon>Beijerinckiaceae</taxon>
        <taxon>Methylocella</taxon>
    </lineage>
</organism>
<dbReference type="InterPro" id="IPR050065">
    <property type="entry name" value="GlmU-like"/>
</dbReference>
<dbReference type="RefSeq" id="WP_134488209.1">
    <property type="nucleotide sequence ID" value="NZ_CP139089.1"/>
</dbReference>
<dbReference type="EMBL" id="LR536450">
    <property type="protein sequence ID" value="VFU08273.1"/>
    <property type="molecule type" value="Genomic_DNA"/>
</dbReference>
<keyword evidence="2 4" id="KW-0548">Nucleotidyltransferase</keyword>
<evidence type="ECO:0000256" key="2">
    <source>
        <dbReference type="ARBA" id="ARBA00022695"/>
    </source>
</evidence>
<dbReference type="SUPFAM" id="SSF53448">
    <property type="entry name" value="Nucleotide-diphospho-sugar transferases"/>
    <property type="match status" value="1"/>
</dbReference>
<proteinExistence type="predicted"/>
<name>A0A4U8Z068_METTU</name>
<evidence type="ECO:0000313" key="5">
    <source>
        <dbReference type="Proteomes" id="UP000294360"/>
    </source>
</evidence>
<dbReference type="CDD" id="cd06422">
    <property type="entry name" value="NTP_transferase_like_1"/>
    <property type="match status" value="1"/>
</dbReference>
<dbReference type="AlphaFoldDB" id="A0A4U8Z068"/>
<dbReference type="KEGG" id="mtun:MTUNDRAET4_1380"/>
<dbReference type="GO" id="GO:0016779">
    <property type="term" value="F:nucleotidyltransferase activity"/>
    <property type="evidence" value="ECO:0007669"/>
    <property type="project" value="UniProtKB-KW"/>
</dbReference>
<evidence type="ECO:0000259" key="3">
    <source>
        <dbReference type="Pfam" id="PF00483"/>
    </source>
</evidence>
<evidence type="ECO:0000256" key="1">
    <source>
        <dbReference type="ARBA" id="ARBA00022679"/>
    </source>
</evidence>
<dbReference type="Gene3D" id="3.90.550.10">
    <property type="entry name" value="Spore Coat Polysaccharide Biosynthesis Protein SpsA, Chain A"/>
    <property type="match status" value="1"/>
</dbReference>
<dbReference type="EC" id="2.7.7.99" evidence="4"/>
<dbReference type="PANTHER" id="PTHR43584:SF8">
    <property type="entry name" value="N-ACETYLMURAMATE ALPHA-1-PHOSPHATE URIDYLYLTRANSFERASE"/>
    <property type="match status" value="1"/>
</dbReference>
<evidence type="ECO:0000313" key="4">
    <source>
        <dbReference type="EMBL" id="VFU08273.1"/>
    </source>
</evidence>
<gene>
    <name evidence="4" type="primary">murU</name>
    <name evidence="4" type="ORF">MTUNDRAET4_1380</name>
</gene>
<dbReference type="InterPro" id="IPR005835">
    <property type="entry name" value="NTP_transferase_dom"/>
</dbReference>
<protein>
    <submittedName>
        <fullName evidence="4">N-acetylmuramate alpha-1-phosphate uridylyltransferase</fullName>
        <ecNumber evidence="4">2.7.7.99</ecNumber>
    </submittedName>
</protein>
<dbReference type="OrthoDB" id="9788272at2"/>
<dbReference type="Pfam" id="PF00483">
    <property type="entry name" value="NTP_transferase"/>
    <property type="match status" value="1"/>
</dbReference>
<accession>A0A4U8Z068</accession>
<reference evidence="4 5" key="1">
    <citation type="submission" date="2019-03" db="EMBL/GenBank/DDBJ databases">
        <authorList>
            <person name="Kox A.R. M."/>
        </authorList>
    </citation>
    <scope>NUCLEOTIDE SEQUENCE [LARGE SCALE GENOMIC DNA]</scope>
    <source>
        <strain evidence="4">MTUNDRAET4 annotated genome</strain>
    </source>
</reference>
<keyword evidence="1 4" id="KW-0808">Transferase</keyword>
<dbReference type="PANTHER" id="PTHR43584">
    <property type="entry name" value="NUCLEOTIDYL TRANSFERASE"/>
    <property type="match status" value="1"/>
</dbReference>
<feature type="domain" description="Nucleotidyl transferase" evidence="3">
    <location>
        <begin position="8"/>
        <end position="100"/>
    </location>
</feature>
<sequence>MSFTVPSKAMVFAAGLGTRMRPLTETVPKPMIKVAGKPMIDHMLDRFARAGTRTAIVNVHHLADQIEAHLSTRTDPEVIISDERDELLDQGGGIAKALPLLGSEPFFLANTDALWLEGPRQNLRRMAEAWDPVRMDILLLVAATTASVGVDWPGDFLMAADGRLTRRAEFQVAPFVYAGVGIVKPELFAAQTRRVFPLAPFFFEAAQKGRLYGQRLDGLWLHVGVPEMIAEAEWIISRSVL</sequence>
<dbReference type="Proteomes" id="UP000294360">
    <property type="component" value="Chromosome"/>
</dbReference>
<dbReference type="InterPro" id="IPR029044">
    <property type="entry name" value="Nucleotide-diphossugar_trans"/>
</dbReference>